<accession>A0A1G8MA29</accession>
<organism evidence="2 3">
    <name type="scientific">Aliiruegeria lutimaris</name>
    <dbReference type="NCBI Taxonomy" id="571298"/>
    <lineage>
        <taxon>Bacteria</taxon>
        <taxon>Pseudomonadati</taxon>
        <taxon>Pseudomonadota</taxon>
        <taxon>Alphaproteobacteria</taxon>
        <taxon>Rhodobacterales</taxon>
        <taxon>Roseobacteraceae</taxon>
        <taxon>Aliiruegeria</taxon>
    </lineage>
</organism>
<dbReference type="AlphaFoldDB" id="A0A1G8MA29"/>
<reference evidence="2 3" key="1">
    <citation type="submission" date="2016-10" db="EMBL/GenBank/DDBJ databases">
        <authorList>
            <person name="de Groot N.N."/>
        </authorList>
    </citation>
    <scope>NUCLEOTIDE SEQUENCE [LARGE SCALE GENOMIC DNA]</scope>
    <source>
        <strain evidence="2 3">DSM 25294</strain>
    </source>
</reference>
<dbReference type="Gene3D" id="1.25.40.10">
    <property type="entry name" value="Tetratricopeptide repeat domain"/>
    <property type="match status" value="1"/>
</dbReference>
<dbReference type="Pfam" id="PF14559">
    <property type="entry name" value="TPR_19"/>
    <property type="match status" value="1"/>
</dbReference>
<evidence type="ECO:0000256" key="1">
    <source>
        <dbReference type="ARBA" id="ARBA00022679"/>
    </source>
</evidence>
<evidence type="ECO:0000313" key="2">
    <source>
        <dbReference type="EMBL" id="SDI64794.1"/>
    </source>
</evidence>
<evidence type="ECO:0000313" key="3">
    <source>
        <dbReference type="Proteomes" id="UP000199382"/>
    </source>
</evidence>
<gene>
    <name evidence="2" type="ORF">SAMN04488026_100564</name>
</gene>
<dbReference type="InterPro" id="IPR019734">
    <property type="entry name" value="TPR_rpt"/>
</dbReference>
<dbReference type="SMART" id="SM00028">
    <property type="entry name" value="TPR"/>
    <property type="match status" value="4"/>
</dbReference>
<proteinExistence type="predicted"/>
<dbReference type="Proteomes" id="UP000199382">
    <property type="component" value="Unassembled WGS sequence"/>
</dbReference>
<dbReference type="PANTHER" id="PTHR12788:SF10">
    <property type="entry name" value="PROTEIN-TYROSINE SULFOTRANSFERASE"/>
    <property type="match status" value="1"/>
</dbReference>
<dbReference type="Gene3D" id="3.40.50.300">
    <property type="entry name" value="P-loop containing nucleotide triphosphate hydrolases"/>
    <property type="match status" value="1"/>
</dbReference>
<dbReference type="SUPFAM" id="SSF52540">
    <property type="entry name" value="P-loop containing nucleoside triphosphate hydrolases"/>
    <property type="match status" value="1"/>
</dbReference>
<dbReference type="EMBL" id="FNEK01000005">
    <property type="protein sequence ID" value="SDI64794.1"/>
    <property type="molecule type" value="Genomic_DNA"/>
</dbReference>
<keyword evidence="3" id="KW-1185">Reference proteome</keyword>
<dbReference type="PANTHER" id="PTHR12788">
    <property type="entry name" value="PROTEIN-TYROSINE SULFOTRANSFERASE 2"/>
    <property type="match status" value="1"/>
</dbReference>
<dbReference type="InterPro" id="IPR027417">
    <property type="entry name" value="P-loop_NTPase"/>
</dbReference>
<dbReference type="SUPFAM" id="SSF48452">
    <property type="entry name" value="TPR-like"/>
    <property type="match status" value="1"/>
</dbReference>
<keyword evidence="1" id="KW-0808">Transferase</keyword>
<dbReference type="OrthoDB" id="9800698at2"/>
<dbReference type="STRING" id="571298.SAMN04488026_100564"/>
<dbReference type="RefSeq" id="WP_093150051.1">
    <property type="nucleotide sequence ID" value="NZ_FNEK01000005.1"/>
</dbReference>
<dbReference type="InterPro" id="IPR026634">
    <property type="entry name" value="TPST-like"/>
</dbReference>
<sequence length="490" mass="54884">MLPVNPARFSELFHKTQALEKAGRLDEARDLCSRLIAAAPQRVEPHFQLARIERRAGDIAAAIAHLRDARELKPKEPAILAALADMLSAHGDDEEALQIHDILIRAAPRDARYLIDKALVLQRTGAFEKAETTLRKAQALDPLRGEPYRMLTANRKVKPGDPLIGKMKAALRNKKLSRSARVEIEFALAKAMEDTEQYDKVFRYLAPANATMKSAYGYDASDRQAEVNGLIEAFHDFDFTPTKPADDSFTPIFVTGLPRSGTTLVEQILASHSQVISGGEMPYALRLCYDAIGNPGQGFAPMAKVAPEKIARLAEQYQAAARSSVSFDRIVTDKAIQSHLVMGLLKMAVPAARFIVVRRDPRDLLYSIYKNMFAQGTHRYAYDLEDLAKYYASFLQMLDFWRENLPGGFHEVHYEELVADPEAQSRALVAAAGLDWEDACLEFHKSRSSVKTLSVQQVRQPIYRSSAQAWRRYETDLQPLVDALEREGVL</sequence>
<dbReference type="Pfam" id="PF13469">
    <property type="entry name" value="Sulfotransfer_3"/>
    <property type="match status" value="1"/>
</dbReference>
<dbReference type="GO" id="GO:0008476">
    <property type="term" value="F:protein-tyrosine sulfotransferase activity"/>
    <property type="evidence" value="ECO:0007669"/>
    <property type="project" value="InterPro"/>
</dbReference>
<protein>
    <submittedName>
        <fullName evidence="2">Tetratricopeptide repeat-containing protein</fullName>
    </submittedName>
</protein>
<name>A0A1G8MA29_9RHOB</name>
<dbReference type="InterPro" id="IPR011990">
    <property type="entry name" value="TPR-like_helical_dom_sf"/>
</dbReference>